<dbReference type="InterPro" id="IPR047246">
    <property type="entry name" value="ThrRS_anticodon"/>
</dbReference>
<evidence type="ECO:0000256" key="11">
    <source>
        <dbReference type="ARBA" id="ARBA00022917"/>
    </source>
</evidence>
<organism evidence="17 18">
    <name type="scientific">Ilumatobacter coccineus</name>
    <dbReference type="NCBI Taxonomy" id="467094"/>
    <lineage>
        <taxon>Bacteria</taxon>
        <taxon>Bacillati</taxon>
        <taxon>Actinomycetota</taxon>
        <taxon>Acidimicrobiia</taxon>
        <taxon>Acidimicrobiales</taxon>
        <taxon>Ilumatobacteraceae</taxon>
        <taxon>Ilumatobacter</taxon>
    </lineage>
</organism>
<dbReference type="InterPro" id="IPR045864">
    <property type="entry name" value="aa-tRNA-synth_II/BPL/LPL"/>
</dbReference>
<dbReference type="FunFam" id="3.40.50.800:FF:000001">
    <property type="entry name" value="Threonine--tRNA ligase"/>
    <property type="match status" value="1"/>
</dbReference>
<keyword evidence="7 14" id="KW-0547">Nucleotide-binding</keyword>
<evidence type="ECO:0000256" key="5">
    <source>
        <dbReference type="ARBA" id="ARBA00022598"/>
    </source>
</evidence>
<dbReference type="Pfam" id="PF03129">
    <property type="entry name" value="HGTP_anticodon"/>
    <property type="match status" value="1"/>
</dbReference>
<dbReference type="InterPro" id="IPR002320">
    <property type="entry name" value="Thr-tRNA-ligase_IIa"/>
</dbReference>
<dbReference type="STRING" id="1313172.YM304_19720"/>
<evidence type="ECO:0000256" key="9">
    <source>
        <dbReference type="ARBA" id="ARBA00022840"/>
    </source>
</evidence>
<feature type="binding site" evidence="14">
    <location>
        <position position="402"/>
    </location>
    <ligand>
        <name>Zn(2+)</name>
        <dbReference type="ChEBI" id="CHEBI:29105"/>
        <note>catalytic</note>
    </ligand>
</feature>
<comment type="subcellular location">
    <subcellularLocation>
        <location evidence="1 14">Cytoplasm</location>
    </subcellularLocation>
</comment>
<dbReference type="InterPro" id="IPR012675">
    <property type="entry name" value="Beta-grasp_dom_sf"/>
</dbReference>
<dbReference type="HAMAP" id="MF_00184">
    <property type="entry name" value="Thr_tRNA_synth"/>
    <property type="match status" value="1"/>
</dbReference>
<keyword evidence="12 14" id="KW-0030">Aminoacyl-tRNA synthetase</keyword>
<evidence type="ECO:0000256" key="7">
    <source>
        <dbReference type="ARBA" id="ARBA00022741"/>
    </source>
</evidence>
<evidence type="ECO:0000256" key="1">
    <source>
        <dbReference type="ARBA" id="ARBA00004496"/>
    </source>
</evidence>
<keyword evidence="10 14" id="KW-0694">RNA-binding</keyword>
<dbReference type="PANTHER" id="PTHR11451">
    <property type="entry name" value="THREONINE-TRNA LIGASE"/>
    <property type="match status" value="1"/>
</dbReference>
<dbReference type="PRINTS" id="PR01047">
    <property type="entry name" value="TRNASYNTHTHR"/>
</dbReference>
<dbReference type="Pfam" id="PF07973">
    <property type="entry name" value="tRNA_SAD"/>
    <property type="match status" value="1"/>
</dbReference>
<dbReference type="InterPro" id="IPR004154">
    <property type="entry name" value="Anticodon-bd"/>
</dbReference>
<evidence type="ECO:0000256" key="10">
    <source>
        <dbReference type="ARBA" id="ARBA00022884"/>
    </source>
</evidence>
<keyword evidence="9 14" id="KW-0067">ATP-binding</keyword>
<dbReference type="InterPro" id="IPR012947">
    <property type="entry name" value="tRNA_SAD"/>
</dbReference>
<protein>
    <recommendedName>
        <fullName evidence="14">Threonine--tRNA ligase</fullName>
        <ecNumber evidence="14">6.1.1.3</ecNumber>
    </recommendedName>
    <alternativeName>
        <fullName evidence="14">Threonyl-tRNA synthetase</fullName>
        <shortName evidence="14">ThrRS</shortName>
    </alternativeName>
</protein>
<dbReference type="Proteomes" id="UP000230914">
    <property type="component" value="Unassembled WGS sequence"/>
</dbReference>
<accession>A0A2G6KE94</accession>
<dbReference type="GO" id="GO:0005737">
    <property type="term" value="C:cytoplasm"/>
    <property type="evidence" value="ECO:0007669"/>
    <property type="project" value="UniProtKB-SubCell"/>
</dbReference>
<reference evidence="17 18" key="1">
    <citation type="submission" date="2017-10" db="EMBL/GenBank/DDBJ databases">
        <title>Novel microbial diversity and functional potential in the marine mammal oral microbiome.</title>
        <authorList>
            <person name="Dudek N.K."/>
            <person name="Sun C.L."/>
            <person name="Burstein D."/>
            <person name="Kantor R.S."/>
            <person name="Aliaga Goltsman D.S."/>
            <person name="Bik E.M."/>
            <person name="Thomas B.C."/>
            <person name="Banfield J.F."/>
            <person name="Relman D.A."/>
        </authorList>
    </citation>
    <scope>NUCLEOTIDE SEQUENCE [LARGE SCALE GENOMIC DNA]</scope>
    <source>
        <strain evidence="17">DOLJORAL78_61_10</strain>
    </source>
</reference>
<evidence type="ECO:0000259" key="16">
    <source>
        <dbReference type="PROSITE" id="PS51880"/>
    </source>
</evidence>
<evidence type="ECO:0000256" key="2">
    <source>
        <dbReference type="ARBA" id="ARBA00008226"/>
    </source>
</evidence>
<dbReference type="InterPro" id="IPR036621">
    <property type="entry name" value="Anticodon-bd_dom_sf"/>
</dbReference>
<dbReference type="PROSITE" id="PS51880">
    <property type="entry name" value="TGS"/>
    <property type="match status" value="1"/>
</dbReference>
<evidence type="ECO:0000256" key="8">
    <source>
        <dbReference type="ARBA" id="ARBA00022833"/>
    </source>
</evidence>
<dbReference type="Gene3D" id="3.30.54.20">
    <property type="match status" value="1"/>
</dbReference>
<comment type="caution">
    <text evidence="14">Lacks conserved residue(s) required for the propagation of feature annotation.</text>
</comment>
<dbReference type="SUPFAM" id="SSF55681">
    <property type="entry name" value="Class II aaRS and biotin synthetases"/>
    <property type="match status" value="1"/>
</dbReference>
<dbReference type="Gene3D" id="3.30.930.10">
    <property type="entry name" value="Bira Bifunctional Protein, Domain 2"/>
    <property type="match status" value="1"/>
</dbReference>
<dbReference type="InterPro" id="IPR018163">
    <property type="entry name" value="Thr/Ala-tRNA-synth_IIc_edit"/>
</dbReference>
<comment type="subunit">
    <text evidence="14">Homodimer.</text>
</comment>
<dbReference type="CDD" id="cd01667">
    <property type="entry name" value="TGS_ThrRS"/>
    <property type="match status" value="1"/>
</dbReference>
<dbReference type="FunFam" id="3.30.980.10:FF:000005">
    <property type="entry name" value="Threonyl-tRNA synthetase, mitochondrial"/>
    <property type="match status" value="1"/>
</dbReference>
<dbReference type="InterPro" id="IPR002314">
    <property type="entry name" value="aa-tRNA-synt_IIb"/>
</dbReference>
<comment type="catalytic activity">
    <reaction evidence="13 14">
        <text>tRNA(Thr) + L-threonine + ATP = L-threonyl-tRNA(Thr) + AMP + diphosphate + H(+)</text>
        <dbReference type="Rhea" id="RHEA:24624"/>
        <dbReference type="Rhea" id="RHEA-COMP:9670"/>
        <dbReference type="Rhea" id="RHEA-COMP:9704"/>
        <dbReference type="ChEBI" id="CHEBI:15378"/>
        <dbReference type="ChEBI" id="CHEBI:30616"/>
        <dbReference type="ChEBI" id="CHEBI:33019"/>
        <dbReference type="ChEBI" id="CHEBI:57926"/>
        <dbReference type="ChEBI" id="CHEBI:78442"/>
        <dbReference type="ChEBI" id="CHEBI:78534"/>
        <dbReference type="ChEBI" id="CHEBI:456215"/>
        <dbReference type="EC" id="6.1.1.3"/>
    </reaction>
</comment>
<dbReference type="SUPFAM" id="SSF81271">
    <property type="entry name" value="TGS-like"/>
    <property type="match status" value="1"/>
</dbReference>
<keyword evidence="6 14" id="KW-0479">Metal-binding</keyword>
<dbReference type="GO" id="GO:0046872">
    <property type="term" value="F:metal ion binding"/>
    <property type="evidence" value="ECO:0007669"/>
    <property type="project" value="UniProtKB-KW"/>
</dbReference>
<dbReference type="InterPro" id="IPR033728">
    <property type="entry name" value="ThrRS_core"/>
</dbReference>
<evidence type="ECO:0000256" key="6">
    <source>
        <dbReference type="ARBA" id="ARBA00022723"/>
    </source>
</evidence>
<evidence type="ECO:0000256" key="13">
    <source>
        <dbReference type="ARBA" id="ARBA00049515"/>
    </source>
</evidence>
<comment type="caution">
    <text evidence="17">The sequence shown here is derived from an EMBL/GenBank/DDBJ whole genome shotgun (WGS) entry which is preliminary data.</text>
</comment>
<dbReference type="InterPro" id="IPR004095">
    <property type="entry name" value="TGS"/>
</dbReference>
<dbReference type="CDD" id="cd00771">
    <property type="entry name" value="ThrRS_core"/>
    <property type="match status" value="1"/>
</dbReference>
<dbReference type="SUPFAM" id="SSF55186">
    <property type="entry name" value="ThrRS/AlaRS common domain"/>
    <property type="match status" value="1"/>
</dbReference>
<evidence type="ECO:0000256" key="14">
    <source>
        <dbReference type="HAMAP-Rule" id="MF_00184"/>
    </source>
</evidence>
<keyword evidence="3 14" id="KW-0963">Cytoplasm</keyword>
<dbReference type="PANTHER" id="PTHR11451:SF44">
    <property type="entry name" value="THREONINE--TRNA LIGASE, CHLOROPLASTIC_MITOCHONDRIAL 2"/>
    <property type="match status" value="1"/>
</dbReference>
<name>A0A2G6KE94_9ACTN</name>
<evidence type="ECO:0000256" key="4">
    <source>
        <dbReference type="ARBA" id="ARBA00022555"/>
    </source>
</evidence>
<feature type="domain" description="TGS" evidence="16">
    <location>
        <begin position="1"/>
        <end position="63"/>
    </location>
</feature>
<comment type="cofactor">
    <cofactor evidence="14">
        <name>Zn(2+)</name>
        <dbReference type="ChEBI" id="CHEBI:29105"/>
    </cofactor>
    <text evidence="14">Binds 1 zinc ion per subunit.</text>
</comment>
<evidence type="ECO:0000313" key="17">
    <source>
        <dbReference type="EMBL" id="PIE34004.1"/>
    </source>
</evidence>
<evidence type="ECO:0000313" key="18">
    <source>
        <dbReference type="Proteomes" id="UP000230914"/>
    </source>
</evidence>
<dbReference type="FunFam" id="3.30.930.10:FF:000019">
    <property type="entry name" value="Threonine--tRNA ligase"/>
    <property type="match status" value="1"/>
</dbReference>
<comment type="similarity">
    <text evidence="2 14">Belongs to the class-II aminoacyl-tRNA synthetase family.</text>
</comment>
<dbReference type="InterPro" id="IPR012676">
    <property type="entry name" value="TGS-like"/>
</dbReference>
<keyword evidence="11 14" id="KW-0648">Protein biosynthesis</keyword>
<dbReference type="Pfam" id="PF00587">
    <property type="entry name" value="tRNA-synt_2b"/>
    <property type="match status" value="1"/>
</dbReference>
<proteinExistence type="inferred from homology"/>
<dbReference type="Gene3D" id="3.40.50.800">
    <property type="entry name" value="Anticodon-binding domain"/>
    <property type="match status" value="1"/>
</dbReference>
<gene>
    <name evidence="14" type="primary">thrS</name>
    <name evidence="17" type="ORF">CSA55_01700</name>
</gene>
<dbReference type="InterPro" id="IPR006195">
    <property type="entry name" value="aa-tRNA-synth_II"/>
</dbReference>
<dbReference type="Pfam" id="PF02824">
    <property type="entry name" value="TGS"/>
    <property type="match status" value="1"/>
</dbReference>
<keyword evidence="5 14" id="KW-0436">Ligase</keyword>
<dbReference type="SUPFAM" id="SSF52954">
    <property type="entry name" value="Class II aaRS ABD-related"/>
    <property type="match status" value="1"/>
</dbReference>
<keyword evidence="8 14" id="KW-0862">Zinc</keyword>
<dbReference type="Gene3D" id="3.10.20.30">
    <property type="match status" value="1"/>
</dbReference>
<feature type="domain" description="Aminoacyl-transfer RNA synthetases class-II family profile" evidence="15">
    <location>
        <begin position="288"/>
        <end position="552"/>
    </location>
</feature>
<dbReference type="AlphaFoldDB" id="A0A2G6KE94"/>
<dbReference type="NCBIfam" id="TIGR00418">
    <property type="entry name" value="thrS"/>
    <property type="match status" value="1"/>
</dbReference>
<dbReference type="GO" id="GO:0006435">
    <property type="term" value="P:threonyl-tRNA aminoacylation"/>
    <property type="evidence" value="ECO:0007669"/>
    <property type="project" value="UniProtKB-UniRule"/>
</dbReference>
<evidence type="ECO:0000256" key="3">
    <source>
        <dbReference type="ARBA" id="ARBA00022490"/>
    </source>
</evidence>
<dbReference type="EC" id="6.1.1.3" evidence="14"/>
<dbReference type="EMBL" id="PDSL01000023">
    <property type="protein sequence ID" value="PIE34004.1"/>
    <property type="molecule type" value="Genomic_DNA"/>
</dbReference>
<dbReference type="GO" id="GO:0004829">
    <property type="term" value="F:threonine-tRNA ligase activity"/>
    <property type="evidence" value="ECO:0007669"/>
    <property type="project" value="UniProtKB-UniRule"/>
</dbReference>
<dbReference type="PROSITE" id="PS50862">
    <property type="entry name" value="AA_TRNA_LIGASE_II"/>
    <property type="match status" value="1"/>
</dbReference>
<sequence>MSNITISLPDGSQRELPDGSTALDLAHSIGPGLARVAVAATVDGVERDLNRPLTDGATVSIVTANTPEGRHVLRHSTAHVMAQAVTRLFPGAKFSIGPAIENGFYYDFDLPGGATFSDDDLEAITAEMKKIMADDQPFERSEMSMDEAKQVFADQPYKIEIIERVESASGDADDAGEVAGDGIISAYRNTPEFIDMCVGPHVPSTSHLGHFALQKVAGAYWRGNEKGPMLQRIYGTAWESRKALAAHLHQLQEAAKRDHRKLATELDLLSFPSDIGGGLAVWHPKGAIIRKIMEDYSRLRHEKGGYEFVYTPHLANGHLFETSGHLQWYEDGMYPAMEMDNGTYYMKPMNCPMHCMIYRSRQRSYRELPLRLFELGTVYRYERAGTLHGLMRIRGFTQDDSHIYCAREQLADEIASLLDFVLSVLKAFGFEDFAFNLSTKNPEKYVGDDEIWDQATEALRQALDRHGLEYGVKEGDAAFYGPKIDIDVRDAIGRSWQLSTIQADFQLPERFDLEYVGADNERHRPIMLHRALFGSVERFFGVLIEHYAGNFPTWLAPVQVRVLPVASDHEDYARHVVDRLAAAGCRVDMVSANDALGKRIRASKLDKLPYILVVGNDDVEAETVGVNPRGGEVERGVGLDDFITQITGEITASTESALNA</sequence>
<evidence type="ECO:0000259" key="15">
    <source>
        <dbReference type="PROSITE" id="PS50862"/>
    </source>
</evidence>
<feature type="binding site" evidence="14">
    <location>
        <position position="529"/>
    </location>
    <ligand>
        <name>Zn(2+)</name>
        <dbReference type="ChEBI" id="CHEBI:29105"/>
        <note>catalytic</note>
    </ligand>
</feature>
<dbReference type="GO" id="GO:0005524">
    <property type="term" value="F:ATP binding"/>
    <property type="evidence" value="ECO:0007669"/>
    <property type="project" value="UniProtKB-UniRule"/>
</dbReference>
<dbReference type="GO" id="GO:0000049">
    <property type="term" value="F:tRNA binding"/>
    <property type="evidence" value="ECO:0007669"/>
    <property type="project" value="UniProtKB-KW"/>
</dbReference>
<keyword evidence="4 14" id="KW-0820">tRNA-binding</keyword>
<evidence type="ECO:0000256" key="12">
    <source>
        <dbReference type="ARBA" id="ARBA00023146"/>
    </source>
</evidence>
<feature type="binding site" evidence="14">
    <location>
        <position position="351"/>
    </location>
    <ligand>
        <name>Zn(2+)</name>
        <dbReference type="ChEBI" id="CHEBI:29105"/>
        <note>catalytic</note>
    </ligand>
</feature>
<dbReference type="SMART" id="SM00863">
    <property type="entry name" value="tRNA_SAD"/>
    <property type="match status" value="1"/>
</dbReference>
<dbReference type="Gene3D" id="3.30.980.10">
    <property type="entry name" value="Threonyl-trna Synthetase, Chain A, domain 2"/>
    <property type="match status" value="1"/>
</dbReference>
<dbReference type="CDD" id="cd00860">
    <property type="entry name" value="ThrRS_anticodon"/>
    <property type="match status" value="1"/>
</dbReference>